<sequence length="551" mass="60262">MVCAASLYTGNPVCRIIRMRDAKAPEVDKTRGWRQAIVVGAGIGGLLVGRVLAGYFDQVTLVERDALSSEDYAQAGRKGVPQGRHLHSLATRGGEILERYFPGLDAELAAAGCPALDQAWDTLTELPAGRLPRFRSGIVMRAVSRALLEERIRARLEEEPNVRSLTGREVVGLVSGAGESVAGVRLRRRNEPDRDDCLQETLFADLVVDASGQGSRAPRWLEDLGYHAPEEEVVDARLGYATRWFRTKESFPNDCKGMAVLPGWPENCRGGTLRRVEGDVWTAVLIGLGGDYPPTDGEAFLQFARTLSSSAIYEAIKDAEPISPVYGYRRTANRRRHYDRARLPESFLVTGDAACFLNPSYGSGMTAAALSAETLDECLRDQSRRGSAKRGRAKRGSVRASNSLAGLGRRFHERQAAAVAPCWTLTTNSDRQWSAAGIEDLDLGRRLLHRVSEEVMALAVERESVALTLLEVKNLLKPPSTLLRPGILLPALGRAALSTMKKREAPRVLKPKAAKSSSSTVHLVPPEIYVPFLGFWEIAVASASRLVWPCI</sequence>
<dbReference type="PANTHER" id="PTHR43422:SF3">
    <property type="entry name" value="THIAMINE THIAZOLE SYNTHASE"/>
    <property type="match status" value="1"/>
</dbReference>
<protein>
    <submittedName>
        <fullName evidence="1">Putative secreted protein</fullName>
    </submittedName>
</protein>
<dbReference type="EMBL" id="CADCVE010000066">
    <property type="protein sequence ID" value="CAA9458992.1"/>
    <property type="molecule type" value="Genomic_DNA"/>
</dbReference>
<organism evidence="1">
    <name type="scientific">uncultured Rubrobacteraceae bacterium</name>
    <dbReference type="NCBI Taxonomy" id="349277"/>
    <lineage>
        <taxon>Bacteria</taxon>
        <taxon>Bacillati</taxon>
        <taxon>Actinomycetota</taxon>
        <taxon>Rubrobacteria</taxon>
        <taxon>Rubrobacterales</taxon>
        <taxon>Rubrobacteraceae</taxon>
        <taxon>environmental samples</taxon>
    </lineage>
</organism>
<gene>
    <name evidence="1" type="ORF">AVDCRST_MAG28-2864</name>
</gene>
<proteinExistence type="predicted"/>
<evidence type="ECO:0000313" key="1">
    <source>
        <dbReference type="EMBL" id="CAA9458992.1"/>
    </source>
</evidence>
<dbReference type="AlphaFoldDB" id="A0A6J4R1Z5"/>
<name>A0A6J4R1Z5_9ACTN</name>
<dbReference type="SUPFAM" id="SSF51905">
    <property type="entry name" value="FAD/NAD(P)-binding domain"/>
    <property type="match status" value="1"/>
</dbReference>
<dbReference type="InterPro" id="IPR036188">
    <property type="entry name" value="FAD/NAD-bd_sf"/>
</dbReference>
<reference evidence="1" key="1">
    <citation type="submission" date="2020-02" db="EMBL/GenBank/DDBJ databases">
        <authorList>
            <person name="Meier V. D."/>
        </authorList>
    </citation>
    <scope>NUCLEOTIDE SEQUENCE</scope>
    <source>
        <strain evidence="1">AVDCRST_MAG28</strain>
    </source>
</reference>
<accession>A0A6J4R1Z5</accession>
<dbReference type="PANTHER" id="PTHR43422">
    <property type="entry name" value="THIAMINE THIAZOLE SYNTHASE"/>
    <property type="match status" value="1"/>
</dbReference>
<dbReference type="Gene3D" id="3.50.50.60">
    <property type="entry name" value="FAD/NAD(P)-binding domain"/>
    <property type="match status" value="1"/>
</dbReference>